<dbReference type="PANTHER" id="PTHR33463:SF191">
    <property type="entry name" value="NB-ARC DOMAIN-CONTAINING PROTEIN"/>
    <property type="match status" value="1"/>
</dbReference>
<dbReference type="SUPFAM" id="SSF52058">
    <property type="entry name" value="L domain-like"/>
    <property type="match status" value="1"/>
</dbReference>
<feature type="domain" description="NB-ARC" evidence="5">
    <location>
        <begin position="156"/>
        <end position="317"/>
    </location>
</feature>
<dbReference type="Pfam" id="PF00931">
    <property type="entry name" value="NB-ARC"/>
    <property type="match status" value="1"/>
</dbReference>
<dbReference type="InterPro" id="IPR003591">
    <property type="entry name" value="Leu-rich_rpt_typical-subtyp"/>
</dbReference>
<dbReference type="EMBL" id="AGNK02003269">
    <property type="status" value="NOT_ANNOTATED_CDS"/>
    <property type="molecule type" value="Genomic_DNA"/>
</dbReference>
<dbReference type="OMA" id="LISLWIC"/>
<evidence type="ECO:0000313" key="7">
    <source>
        <dbReference type="EnsemblPlants" id="KQL06602"/>
    </source>
</evidence>
<dbReference type="EnsemblPlants" id="KQL06602">
    <property type="protein sequence ID" value="KQL06602"/>
    <property type="gene ID" value="SETIT_000276mg"/>
</dbReference>
<evidence type="ECO:0000256" key="2">
    <source>
        <dbReference type="ARBA" id="ARBA00022614"/>
    </source>
</evidence>
<dbReference type="SUPFAM" id="SSF52540">
    <property type="entry name" value="P-loop containing nucleoside triphosphate hydrolases"/>
    <property type="match status" value="1"/>
</dbReference>
<dbReference type="InterPro" id="IPR050905">
    <property type="entry name" value="Plant_NBS-LRR"/>
</dbReference>
<keyword evidence="2" id="KW-0433">Leucine-rich repeat</keyword>
<proteinExistence type="inferred from homology"/>
<feature type="coiled-coil region" evidence="4">
    <location>
        <begin position="33"/>
        <end position="60"/>
    </location>
</feature>
<dbReference type="PANTHER" id="PTHR33463">
    <property type="entry name" value="NB-ARC DOMAIN-CONTAINING PROTEIN-RELATED"/>
    <property type="match status" value="1"/>
</dbReference>
<dbReference type="Gene3D" id="3.80.10.10">
    <property type="entry name" value="Ribonuclease Inhibitor"/>
    <property type="match status" value="2"/>
</dbReference>
<organism evidence="7 8">
    <name type="scientific">Setaria italica</name>
    <name type="common">Foxtail millet</name>
    <name type="synonym">Panicum italicum</name>
    <dbReference type="NCBI Taxonomy" id="4555"/>
    <lineage>
        <taxon>Eukaryota</taxon>
        <taxon>Viridiplantae</taxon>
        <taxon>Streptophyta</taxon>
        <taxon>Embryophyta</taxon>
        <taxon>Tracheophyta</taxon>
        <taxon>Spermatophyta</taxon>
        <taxon>Magnoliopsida</taxon>
        <taxon>Liliopsida</taxon>
        <taxon>Poales</taxon>
        <taxon>Poaceae</taxon>
        <taxon>PACMAD clade</taxon>
        <taxon>Panicoideae</taxon>
        <taxon>Panicodae</taxon>
        <taxon>Paniceae</taxon>
        <taxon>Cenchrinae</taxon>
        <taxon>Setaria</taxon>
    </lineage>
</organism>
<evidence type="ECO:0000256" key="4">
    <source>
        <dbReference type="SAM" id="Coils"/>
    </source>
</evidence>
<protein>
    <submittedName>
        <fullName evidence="7">Uncharacterized protein</fullName>
    </submittedName>
</protein>
<dbReference type="PRINTS" id="PR00364">
    <property type="entry name" value="DISEASERSIST"/>
</dbReference>
<dbReference type="Gene3D" id="3.40.50.300">
    <property type="entry name" value="P-loop containing nucleotide triphosphate hydrolases"/>
    <property type="match status" value="1"/>
</dbReference>
<evidence type="ECO:0000259" key="5">
    <source>
        <dbReference type="Pfam" id="PF00931"/>
    </source>
</evidence>
<dbReference type="GO" id="GO:0006952">
    <property type="term" value="P:defense response"/>
    <property type="evidence" value="ECO:0007669"/>
    <property type="project" value="UniProtKB-KW"/>
</dbReference>
<evidence type="ECO:0000259" key="6">
    <source>
        <dbReference type="Pfam" id="PF23598"/>
    </source>
</evidence>
<dbReference type="SMART" id="SM00369">
    <property type="entry name" value="LRR_TYP"/>
    <property type="match status" value="2"/>
</dbReference>
<dbReference type="Pfam" id="PF23598">
    <property type="entry name" value="LRR_14"/>
    <property type="match status" value="1"/>
</dbReference>
<dbReference type="InterPro" id="IPR002182">
    <property type="entry name" value="NB-ARC"/>
</dbReference>
<sequence>MDFIRSLFDFVFGPFTELFSRTFQYVLSCESFIRSMSREMKELGSRRDDVERRVSAAVEQGMKPTSQLQWWMESVAVLERDAAMIQDDFRSRPSSWSLWFAYQISKRADEMRSLARSLKSKGDFETVVSQVCSNLFMEMPSNECIGREPILEELYALMQDDSVSMVGIHGMAGVGKSTLLHAFHNGVISRMTRLDIIVCAEMRDDDGCDYEEELQISVMNQLRLPLQEKATKKDRAAVLFSTLSKKKFLLIVDNLRAPINLGAVGLPCSSAALRRSNSKIVLATRNEEVCDRMDVRKKMRVECLPWESSWALFQGRAAGAELVLSSSEVRANAEELAKNLASKRTVQEWKHATMALSTRPWQVAGMVDDVLSPLKSSYDRFCDDDLKTCLLYCAMFPPGFSISKTWVIDYCIGEEAIDGFSNPEEAYNRGYSLLGNLEAASLLERGDDADKIRVHPVVRLLIAWLVSACGRETSRWLVRPGAGLAEAPDSEGWKRARRMSLMHNQISVLPSAPSCPDLLTLLLCENRKLAEVPDTFFQCMPRLRVLDLSNTAIERLPVGISALSDLQHLDVSHTNLVALPQEVGTLGELRFLQLSWTPRLRVVPSGTISSLLQLRALHMYSSYADWEAAGSANFDELESLWQLRSLDLTLQTVEALRRLATSAQLGASTRRLHLSRCQGLGGIRLPAGALWANMNALQWLRISNCANLEDVTISVDCSSRRASLLSLQELVLHRLPKVKIMWRGDLPFLSLRRLYVWSCTGIEALVVRDGPAASDATAPAAFPNVTHVQLVNLPELKSLVAGGGASLALPALEVLEVRRCPKLGSLSVAKPKAAAAVRCAAEWWAGLDWVDDAAKTSFKPVFI</sequence>
<dbReference type="InterPro" id="IPR032675">
    <property type="entry name" value="LRR_dom_sf"/>
</dbReference>
<evidence type="ECO:0000256" key="3">
    <source>
        <dbReference type="ARBA" id="ARBA00022737"/>
    </source>
</evidence>
<keyword evidence="8" id="KW-1185">Reference proteome</keyword>
<dbReference type="GO" id="GO:0043531">
    <property type="term" value="F:ADP binding"/>
    <property type="evidence" value="ECO:0007669"/>
    <property type="project" value="InterPro"/>
</dbReference>
<dbReference type="AlphaFoldDB" id="K3XEF9"/>
<dbReference type="InParanoid" id="K3XEF9"/>
<keyword evidence="3" id="KW-0677">Repeat</keyword>
<dbReference type="InterPro" id="IPR055414">
    <property type="entry name" value="LRR_R13L4/SHOC2-like"/>
</dbReference>
<accession>K3XEF9</accession>
<dbReference type="InterPro" id="IPR027417">
    <property type="entry name" value="P-loop_NTPase"/>
</dbReference>
<dbReference type="STRING" id="4555.K3XEF9"/>
<dbReference type="HOGENOM" id="CLU_000427_4_0_1"/>
<comment type="similarity">
    <text evidence="1">Belongs to the disease resistance NB-LRR family.</text>
</comment>
<evidence type="ECO:0000256" key="1">
    <source>
        <dbReference type="ARBA" id="ARBA00008894"/>
    </source>
</evidence>
<reference evidence="8" key="1">
    <citation type="journal article" date="2012" name="Nat. Biotechnol.">
        <title>Reference genome sequence of the model plant Setaria.</title>
        <authorList>
            <person name="Bennetzen J.L."/>
            <person name="Schmutz J."/>
            <person name="Wang H."/>
            <person name="Percifield R."/>
            <person name="Hawkins J."/>
            <person name="Pontaroli A.C."/>
            <person name="Estep M."/>
            <person name="Feng L."/>
            <person name="Vaughn J.N."/>
            <person name="Grimwood J."/>
            <person name="Jenkins J."/>
            <person name="Barry K."/>
            <person name="Lindquist E."/>
            <person name="Hellsten U."/>
            <person name="Deshpande S."/>
            <person name="Wang X."/>
            <person name="Wu X."/>
            <person name="Mitros T."/>
            <person name="Triplett J."/>
            <person name="Yang X."/>
            <person name="Ye C.Y."/>
            <person name="Mauro-Herrera M."/>
            <person name="Wang L."/>
            <person name="Li P."/>
            <person name="Sharma M."/>
            <person name="Sharma R."/>
            <person name="Ronald P.C."/>
            <person name="Panaud O."/>
            <person name="Kellogg E.A."/>
            <person name="Brutnell T.P."/>
            <person name="Doust A.N."/>
            <person name="Tuskan G.A."/>
            <person name="Rokhsar D."/>
            <person name="Devos K.M."/>
        </authorList>
    </citation>
    <scope>NUCLEOTIDE SEQUENCE [LARGE SCALE GENOMIC DNA]</scope>
    <source>
        <strain evidence="8">cv. Yugu1</strain>
    </source>
</reference>
<dbReference type="Proteomes" id="UP000004995">
    <property type="component" value="Unassembled WGS sequence"/>
</dbReference>
<evidence type="ECO:0000313" key="8">
    <source>
        <dbReference type="Proteomes" id="UP000004995"/>
    </source>
</evidence>
<reference evidence="7" key="2">
    <citation type="submission" date="2018-08" db="UniProtKB">
        <authorList>
            <consortium name="EnsemblPlants"/>
        </authorList>
    </citation>
    <scope>IDENTIFICATION</scope>
    <source>
        <strain evidence="7">Yugu1</strain>
    </source>
</reference>
<keyword evidence="4" id="KW-0175">Coiled coil</keyword>
<dbReference type="Gramene" id="KQL06602">
    <property type="protein sequence ID" value="KQL06602"/>
    <property type="gene ID" value="SETIT_000276mg"/>
</dbReference>
<feature type="domain" description="Disease resistance R13L4/SHOC-2-like LRR" evidence="6">
    <location>
        <begin position="497"/>
        <end position="818"/>
    </location>
</feature>
<name>K3XEF9_SETIT</name>
<dbReference type="eggNOG" id="KOG4658">
    <property type="taxonomic scope" value="Eukaryota"/>
</dbReference>